<feature type="transmembrane region" description="Helical" evidence="6">
    <location>
        <begin position="12"/>
        <end position="31"/>
    </location>
</feature>
<accession>A0A7V2SVS8</accession>
<organism evidence="7">
    <name type="scientific">Dissulfuribacter thermophilus</name>
    <dbReference type="NCBI Taxonomy" id="1156395"/>
    <lineage>
        <taxon>Bacteria</taxon>
        <taxon>Pseudomonadati</taxon>
        <taxon>Thermodesulfobacteriota</taxon>
        <taxon>Dissulfuribacteria</taxon>
        <taxon>Dissulfuribacterales</taxon>
        <taxon>Dissulfuribacteraceae</taxon>
        <taxon>Dissulfuribacter</taxon>
    </lineage>
</organism>
<proteinExistence type="predicted"/>
<dbReference type="Gene3D" id="3.30.700.10">
    <property type="entry name" value="Glycoprotein, Type 4 Pilin"/>
    <property type="match status" value="1"/>
</dbReference>
<dbReference type="GO" id="GO:0015628">
    <property type="term" value="P:protein secretion by the type II secretion system"/>
    <property type="evidence" value="ECO:0007669"/>
    <property type="project" value="InterPro"/>
</dbReference>
<evidence type="ECO:0000256" key="6">
    <source>
        <dbReference type="SAM" id="Phobius"/>
    </source>
</evidence>
<dbReference type="Pfam" id="PF07963">
    <property type="entry name" value="N_methyl"/>
    <property type="match status" value="1"/>
</dbReference>
<dbReference type="GO" id="GO:0015627">
    <property type="term" value="C:type II protein secretion system complex"/>
    <property type="evidence" value="ECO:0007669"/>
    <property type="project" value="InterPro"/>
</dbReference>
<name>A0A7V2SVS8_9BACT</name>
<reference evidence="7" key="1">
    <citation type="journal article" date="2020" name="mSystems">
        <title>Genome- and Community-Level Interaction Insights into Carbon Utilization and Element Cycling Functions of Hydrothermarchaeota in Hydrothermal Sediment.</title>
        <authorList>
            <person name="Zhou Z."/>
            <person name="Liu Y."/>
            <person name="Xu W."/>
            <person name="Pan J."/>
            <person name="Luo Z.H."/>
            <person name="Li M."/>
        </authorList>
    </citation>
    <scope>NUCLEOTIDE SEQUENCE [LARGE SCALE GENOMIC DNA]</scope>
    <source>
        <strain evidence="7">HyVt-503</strain>
    </source>
</reference>
<evidence type="ECO:0000313" key="7">
    <source>
        <dbReference type="EMBL" id="HFC46696.1"/>
    </source>
</evidence>
<dbReference type="AlphaFoldDB" id="A0A7V2SVS8"/>
<dbReference type="InterPro" id="IPR012902">
    <property type="entry name" value="N_methyl_site"/>
</dbReference>
<dbReference type="EMBL" id="DRND01000191">
    <property type="protein sequence ID" value="HFC46696.1"/>
    <property type="molecule type" value="Genomic_DNA"/>
</dbReference>
<evidence type="ECO:0000256" key="3">
    <source>
        <dbReference type="ARBA" id="ARBA00022692"/>
    </source>
</evidence>
<keyword evidence="5 6" id="KW-0472">Membrane</keyword>
<protein>
    <submittedName>
        <fullName evidence="7">Type II secretion system protein</fullName>
    </submittedName>
</protein>
<dbReference type="GO" id="GO:0016020">
    <property type="term" value="C:membrane"/>
    <property type="evidence" value="ECO:0007669"/>
    <property type="project" value="UniProtKB-SubCell"/>
</dbReference>
<dbReference type="PRINTS" id="PR00885">
    <property type="entry name" value="BCTERIALGSPH"/>
</dbReference>
<sequence length="132" mass="13412">MKRTTSEGGFTLIELIMVIVILGILAVAVMGKYQNLQEEAKEAVIKGIAAELTSASKANFAKCAVNATSADCVQITSTTSCNSTAVKGLLTEDGGASFSNNNVGCTGGAGSAGNCTLTKDGHSAKARVFCTN</sequence>
<dbReference type="InterPro" id="IPR002416">
    <property type="entry name" value="T2SS_protein-GspH"/>
</dbReference>
<keyword evidence="4 6" id="KW-1133">Transmembrane helix</keyword>
<comment type="caution">
    <text evidence="7">The sequence shown here is derived from an EMBL/GenBank/DDBJ whole genome shotgun (WGS) entry which is preliminary data.</text>
</comment>
<evidence type="ECO:0000256" key="1">
    <source>
        <dbReference type="ARBA" id="ARBA00004167"/>
    </source>
</evidence>
<gene>
    <name evidence="7" type="ORF">ENJ63_02310</name>
</gene>
<evidence type="ECO:0000256" key="5">
    <source>
        <dbReference type="ARBA" id="ARBA00023136"/>
    </source>
</evidence>
<comment type="subcellular location">
    <subcellularLocation>
        <location evidence="1">Membrane</location>
        <topology evidence="1">Single-pass membrane protein</topology>
    </subcellularLocation>
</comment>
<dbReference type="InterPro" id="IPR045584">
    <property type="entry name" value="Pilin-like"/>
</dbReference>
<evidence type="ECO:0000256" key="4">
    <source>
        <dbReference type="ARBA" id="ARBA00022989"/>
    </source>
</evidence>
<evidence type="ECO:0000256" key="2">
    <source>
        <dbReference type="ARBA" id="ARBA00022481"/>
    </source>
</evidence>
<dbReference type="NCBIfam" id="TIGR02532">
    <property type="entry name" value="IV_pilin_GFxxxE"/>
    <property type="match status" value="1"/>
</dbReference>
<keyword evidence="3 6" id="KW-0812">Transmembrane</keyword>
<dbReference type="PROSITE" id="PS00409">
    <property type="entry name" value="PROKAR_NTER_METHYL"/>
    <property type="match status" value="1"/>
</dbReference>
<dbReference type="Proteomes" id="UP000885797">
    <property type="component" value="Unassembled WGS sequence"/>
</dbReference>
<keyword evidence="2" id="KW-0488">Methylation</keyword>
<dbReference type="SUPFAM" id="SSF54523">
    <property type="entry name" value="Pili subunits"/>
    <property type="match status" value="1"/>
</dbReference>